<reference evidence="1" key="1">
    <citation type="journal article" date="2023" name="bioRxiv">
        <title>Improved chromosome-level genome assembly for marigold (Tagetes erecta).</title>
        <authorList>
            <person name="Jiang F."/>
            <person name="Yuan L."/>
            <person name="Wang S."/>
            <person name="Wang H."/>
            <person name="Xu D."/>
            <person name="Wang A."/>
            <person name="Fan W."/>
        </authorList>
    </citation>
    <scope>NUCLEOTIDE SEQUENCE</scope>
    <source>
        <strain evidence="1">WSJ</strain>
        <tissue evidence="1">Leaf</tissue>
    </source>
</reference>
<accession>A0AAD8NC92</accession>
<protein>
    <recommendedName>
        <fullName evidence="3">Reverse transcriptase zinc-binding domain-containing protein</fullName>
    </recommendedName>
</protein>
<evidence type="ECO:0000313" key="1">
    <source>
        <dbReference type="EMBL" id="KAK1410355.1"/>
    </source>
</evidence>
<comment type="caution">
    <text evidence="1">The sequence shown here is derived from an EMBL/GenBank/DDBJ whole genome shotgun (WGS) entry which is preliminary data.</text>
</comment>
<dbReference type="EMBL" id="JAUHHV010000010">
    <property type="protein sequence ID" value="KAK1410355.1"/>
    <property type="molecule type" value="Genomic_DNA"/>
</dbReference>
<organism evidence="1 2">
    <name type="scientific">Tagetes erecta</name>
    <name type="common">African marigold</name>
    <dbReference type="NCBI Taxonomy" id="13708"/>
    <lineage>
        <taxon>Eukaryota</taxon>
        <taxon>Viridiplantae</taxon>
        <taxon>Streptophyta</taxon>
        <taxon>Embryophyta</taxon>
        <taxon>Tracheophyta</taxon>
        <taxon>Spermatophyta</taxon>
        <taxon>Magnoliopsida</taxon>
        <taxon>eudicotyledons</taxon>
        <taxon>Gunneridae</taxon>
        <taxon>Pentapetalae</taxon>
        <taxon>asterids</taxon>
        <taxon>campanulids</taxon>
        <taxon>Asterales</taxon>
        <taxon>Asteraceae</taxon>
        <taxon>Asteroideae</taxon>
        <taxon>Heliantheae alliance</taxon>
        <taxon>Tageteae</taxon>
        <taxon>Tagetes</taxon>
    </lineage>
</organism>
<name>A0AAD8NC92_TARER</name>
<proteinExistence type="predicted"/>
<gene>
    <name evidence="1" type="ORF">QVD17_36891</name>
</gene>
<sequence length="115" mass="13553">MDHIVSKAALSRRNIIPDVICQLCSHNEENANHILKYFNSSTSLWYAITSWCKLPSITTTNILELLDLPDSWPFQPRKRKLIRAVFLITLWSIWKARNDKSLNDNQKSVRDLWER</sequence>
<evidence type="ECO:0000313" key="2">
    <source>
        <dbReference type="Proteomes" id="UP001229421"/>
    </source>
</evidence>
<dbReference type="AlphaFoldDB" id="A0AAD8NC92"/>
<dbReference type="Proteomes" id="UP001229421">
    <property type="component" value="Unassembled WGS sequence"/>
</dbReference>
<keyword evidence="2" id="KW-1185">Reference proteome</keyword>
<evidence type="ECO:0008006" key="3">
    <source>
        <dbReference type="Google" id="ProtNLM"/>
    </source>
</evidence>